<protein>
    <submittedName>
        <fullName evidence="2">Uncharacterized protein</fullName>
    </submittedName>
</protein>
<feature type="compositionally biased region" description="Low complexity" evidence="1">
    <location>
        <begin position="46"/>
        <end position="70"/>
    </location>
</feature>
<accession>A0ABQ8EVH2</accession>
<organism evidence="2 3">
    <name type="scientific">Batrachochytrium salamandrivorans</name>
    <dbReference type="NCBI Taxonomy" id="1357716"/>
    <lineage>
        <taxon>Eukaryota</taxon>
        <taxon>Fungi</taxon>
        <taxon>Fungi incertae sedis</taxon>
        <taxon>Chytridiomycota</taxon>
        <taxon>Chytridiomycota incertae sedis</taxon>
        <taxon>Chytridiomycetes</taxon>
        <taxon>Rhizophydiales</taxon>
        <taxon>Rhizophydiales incertae sedis</taxon>
        <taxon>Batrachochytrium</taxon>
    </lineage>
</organism>
<feature type="compositionally biased region" description="Polar residues" evidence="1">
    <location>
        <begin position="79"/>
        <end position="88"/>
    </location>
</feature>
<proteinExistence type="predicted"/>
<gene>
    <name evidence="2" type="ORF">BASA50_001310</name>
</gene>
<sequence length="371" mass="41079">MKVRRFLFHVADPDWTVRQALAGRVLHGSIRSRLLKEAAELPLTLQNQQESHHQQQQQQQQQPLAGHQNNAAQLHSADPDNTNHTPNDIQKKTPASQSQQTLSQSASLTESELIQKLEYLRSEKRKIFSLVALQMKKKSERSKAKGGIQAFKVDPSVPSLAGETPYRPLAVGGGGGAANEFHDAFHYTDANGVSPIVHTAVAPSVTSLAENKAVDSFSASPGLYRKTPTKFYKMPPRDQEISHGSINSFRDGHDLASTISGGQADLLSEKYDSQQGHSYRRNEGRHSPPPPSSRYDAPSRNRPLTYGSPRYDAGESPRMPVPSARVRGGFRFSAYGRPGRPHSEWQPSRPHIPYEGRFSKPPFSGKSRPKE</sequence>
<evidence type="ECO:0000313" key="3">
    <source>
        <dbReference type="Proteomes" id="UP001648503"/>
    </source>
</evidence>
<reference evidence="2 3" key="1">
    <citation type="submission" date="2021-02" db="EMBL/GenBank/DDBJ databases">
        <title>Variation within the Batrachochytrium salamandrivorans European outbreak.</title>
        <authorList>
            <person name="Kelly M."/>
            <person name="Pasmans F."/>
            <person name="Shea T.P."/>
            <person name="Munoz J.F."/>
            <person name="Carranza S."/>
            <person name="Cuomo C.A."/>
            <person name="Martel A."/>
        </authorList>
    </citation>
    <scope>NUCLEOTIDE SEQUENCE [LARGE SCALE GENOMIC DNA]</scope>
    <source>
        <strain evidence="2 3">AMFP18/2</strain>
    </source>
</reference>
<dbReference type="Proteomes" id="UP001648503">
    <property type="component" value="Unassembled WGS sequence"/>
</dbReference>
<evidence type="ECO:0000313" key="2">
    <source>
        <dbReference type="EMBL" id="KAH6587304.1"/>
    </source>
</evidence>
<feature type="region of interest" description="Disordered" evidence="1">
    <location>
        <begin position="272"/>
        <end position="371"/>
    </location>
</feature>
<dbReference type="EMBL" id="JAFCIX010000566">
    <property type="protein sequence ID" value="KAH6587304.1"/>
    <property type="molecule type" value="Genomic_DNA"/>
</dbReference>
<name>A0ABQ8EVH2_9FUNG</name>
<keyword evidence="3" id="KW-1185">Reference proteome</keyword>
<feature type="region of interest" description="Disordered" evidence="1">
    <location>
        <begin position="228"/>
        <end position="259"/>
    </location>
</feature>
<evidence type="ECO:0000256" key="1">
    <source>
        <dbReference type="SAM" id="MobiDB-lite"/>
    </source>
</evidence>
<feature type="region of interest" description="Disordered" evidence="1">
    <location>
        <begin position="46"/>
        <end position="107"/>
    </location>
</feature>
<feature type="compositionally biased region" description="Low complexity" evidence="1">
    <location>
        <begin position="95"/>
        <end position="107"/>
    </location>
</feature>
<comment type="caution">
    <text evidence="2">The sequence shown here is derived from an EMBL/GenBank/DDBJ whole genome shotgun (WGS) entry which is preliminary data.</text>
</comment>